<dbReference type="Proteomes" id="UP000030710">
    <property type="component" value="Unassembled WGS sequence"/>
</dbReference>
<evidence type="ECO:0000313" key="2">
    <source>
        <dbReference type="Proteomes" id="UP000030710"/>
    </source>
</evidence>
<reference evidence="1 2" key="1">
    <citation type="journal article" date="2013" name="PLoS ONE">
        <title>Assembly-driven community genomics of a hypersaline microbial ecosystem.</title>
        <authorList>
            <person name="Podell S."/>
            <person name="Ugalde J.A."/>
            <person name="Narasingarao P."/>
            <person name="Banfield J.F."/>
            <person name="Heidelberg K.B."/>
            <person name="Allen E.E."/>
        </authorList>
    </citation>
    <scope>NUCLEOTIDE SEQUENCE [LARGE SCALE GENOMIC DNA]</scope>
    <source>
        <strain evidence="2">J07HQW2</strain>
    </source>
</reference>
<accession>U1PJP2</accession>
<protein>
    <submittedName>
        <fullName evidence="1">Uncharacterized protein</fullName>
    </submittedName>
</protein>
<dbReference type="EMBL" id="KE356561">
    <property type="protein sequence ID" value="ERG93862.1"/>
    <property type="molecule type" value="Genomic_DNA"/>
</dbReference>
<name>U1PJP2_9EURY</name>
<sequence length="66" mass="6540">MKPVEAVVCGGFGAADAVGDLADLQGLGVGVDERVDDVLVGVLRLELPALALLDVAADVSVGHGQS</sequence>
<evidence type="ECO:0000313" key="1">
    <source>
        <dbReference type="EMBL" id="ERG93862.1"/>
    </source>
</evidence>
<gene>
    <name evidence="1" type="ORF">J07HQW2_00296</name>
</gene>
<dbReference type="HOGENOM" id="CLU_2820758_0_0_2"/>
<organism evidence="1 2">
    <name type="scientific">Haloquadratum walsbyi J07HQW2</name>
    <dbReference type="NCBI Taxonomy" id="1238425"/>
    <lineage>
        <taxon>Archaea</taxon>
        <taxon>Methanobacteriati</taxon>
        <taxon>Methanobacteriota</taxon>
        <taxon>Stenosarchaea group</taxon>
        <taxon>Halobacteria</taxon>
        <taxon>Halobacteriales</taxon>
        <taxon>Haloferacaceae</taxon>
        <taxon>Haloquadratum</taxon>
    </lineage>
</organism>
<dbReference type="AlphaFoldDB" id="U1PJP2"/>
<proteinExistence type="predicted"/>